<organism evidence="2 3">
    <name type="scientific">Sphaceloma murrayae</name>
    <dbReference type="NCBI Taxonomy" id="2082308"/>
    <lineage>
        <taxon>Eukaryota</taxon>
        <taxon>Fungi</taxon>
        <taxon>Dikarya</taxon>
        <taxon>Ascomycota</taxon>
        <taxon>Pezizomycotina</taxon>
        <taxon>Dothideomycetes</taxon>
        <taxon>Dothideomycetidae</taxon>
        <taxon>Myriangiales</taxon>
        <taxon>Elsinoaceae</taxon>
        <taxon>Sphaceloma</taxon>
    </lineage>
</organism>
<keyword evidence="1" id="KW-1133">Transmembrane helix</keyword>
<dbReference type="AlphaFoldDB" id="A0A2K1QLS3"/>
<keyword evidence="3" id="KW-1185">Reference proteome</keyword>
<keyword evidence="1" id="KW-0812">Transmembrane</keyword>
<protein>
    <submittedName>
        <fullName evidence="2">Uncharacterized protein</fullName>
    </submittedName>
</protein>
<dbReference type="Proteomes" id="UP000243797">
    <property type="component" value="Unassembled WGS sequence"/>
</dbReference>
<proteinExistence type="predicted"/>
<name>A0A2K1QLS3_9PEZI</name>
<evidence type="ECO:0000313" key="3">
    <source>
        <dbReference type="Proteomes" id="UP000243797"/>
    </source>
</evidence>
<keyword evidence="1" id="KW-0472">Membrane</keyword>
<evidence type="ECO:0000313" key="2">
    <source>
        <dbReference type="EMBL" id="PNS15763.1"/>
    </source>
</evidence>
<dbReference type="InParanoid" id="A0A2K1QLS3"/>
<dbReference type="EMBL" id="NKHZ01000068">
    <property type="protein sequence ID" value="PNS15763.1"/>
    <property type="molecule type" value="Genomic_DNA"/>
</dbReference>
<reference evidence="2 3" key="1">
    <citation type="submission" date="2017-06" db="EMBL/GenBank/DDBJ databases">
        <title>Draft genome sequence of a variant of Elsinoe murrayae.</title>
        <authorList>
            <person name="Cheng Q."/>
        </authorList>
    </citation>
    <scope>NUCLEOTIDE SEQUENCE [LARGE SCALE GENOMIC DNA]</scope>
    <source>
        <strain evidence="2 3">CQ-2017a</strain>
    </source>
</reference>
<gene>
    <name evidence="2" type="ORF">CAC42_4215</name>
</gene>
<evidence type="ECO:0000256" key="1">
    <source>
        <dbReference type="SAM" id="Phobius"/>
    </source>
</evidence>
<sequence>MPALATPQMSFQAELALNHPLAVGMVLWILCIASLSAWYGNINAARAYLALAGTVVSISETIKV</sequence>
<comment type="caution">
    <text evidence="2">The sequence shown here is derived from an EMBL/GenBank/DDBJ whole genome shotgun (WGS) entry which is preliminary data.</text>
</comment>
<feature type="transmembrane region" description="Helical" evidence="1">
    <location>
        <begin position="20"/>
        <end position="39"/>
    </location>
</feature>
<accession>A0A2K1QLS3</accession>